<organism evidence="11 12">
    <name type="scientific">Alkalimonas amylolytica</name>
    <dbReference type="NCBI Taxonomy" id="152573"/>
    <lineage>
        <taxon>Bacteria</taxon>
        <taxon>Pseudomonadati</taxon>
        <taxon>Pseudomonadota</taxon>
        <taxon>Gammaproteobacteria</taxon>
        <taxon>Alkalimonas</taxon>
    </lineage>
</organism>
<feature type="transmembrane region" description="Helical" evidence="9">
    <location>
        <begin position="161"/>
        <end position="181"/>
    </location>
</feature>
<dbReference type="InterPro" id="IPR002541">
    <property type="entry name" value="Cyt_c_assembly"/>
</dbReference>
<keyword evidence="8 9" id="KW-0472">Membrane</keyword>
<evidence type="ECO:0000256" key="7">
    <source>
        <dbReference type="ARBA" id="ARBA00022989"/>
    </source>
</evidence>
<dbReference type="Proteomes" id="UP000198773">
    <property type="component" value="Unassembled WGS sequence"/>
</dbReference>
<protein>
    <recommendedName>
        <fullName evidence="4 9">Heme exporter protein C</fullName>
    </recommendedName>
    <alternativeName>
        <fullName evidence="9">Cytochrome c-type biogenesis protein</fullName>
    </alternativeName>
</protein>
<feature type="transmembrane region" description="Helical" evidence="9">
    <location>
        <begin position="56"/>
        <end position="84"/>
    </location>
</feature>
<evidence type="ECO:0000313" key="11">
    <source>
        <dbReference type="EMBL" id="SEA48845.1"/>
    </source>
</evidence>
<accession>A0A1H4BKX5</accession>
<keyword evidence="9" id="KW-0997">Cell inner membrane</keyword>
<evidence type="ECO:0000256" key="2">
    <source>
        <dbReference type="ARBA" id="ARBA00004141"/>
    </source>
</evidence>
<evidence type="ECO:0000256" key="1">
    <source>
        <dbReference type="ARBA" id="ARBA00002442"/>
    </source>
</evidence>
<evidence type="ECO:0000256" key="9">
    <source>
        <dbReference type="RuleBase" id="RU364092"/>
    </source>
</evidence>
<dbReference type="STRING" id="152573.SAMN04488051_103414"/>
<sequence>MFKWLHPLAKPETLYHFCGRLFPWLMLSAIGILLFGNLWGLVFAPQDYQQFDTVRIIYIHVPSALLSMSTYTMMAIAAFIALVWQVKVAQWSVLAIAPIGAVFTAISLLTGMAWGKPMWGTWWEWDARLTSQLILLFLYLGVIALYGAFSDRQTGGKVASLLAVIGIVNIPIIHFSVEWWNTLHQGASITKFDTPSVHPSMLWPLLISLLGFYLLMLALVCLRLRTAILEHEQHRPWVRATLGGH</sequence>
<dbReference type="EMBL" id="FNRM01000003">
    <property type="protein sequence ID" value="SEA48845.1"/>
    <property type="molecule type" value="Genomic_DNA"/>
</dbReference>
<comment type="similarity">
    <text evidence="3 9">Belongs to the CcmC/CycZ/HelC family.</text>
</comment>
<keyword evidence="7 9" id="KW-1133">Transmembrane helix</keyword>
<evidence type="ECO:0000256" key="3">
    <source>
        <dbReference type="ARBA" id="ARBA00005840"/>
    </source>
</evidence>
<dbReference type="InterPro" id="IPR045062">
    <property type="entry name" value="Cyt_c_biogenesis_CcsA/CcmC"/>
</dbReference>
<feature type="transmembrane region" description="Helical" evidence="9">
    <location>
        <begin position="129"/>
        <end position="149"/>
    </location>
</feature>
<dbReference type="GO" id="GO:0015232">
    <property type="term" value="F:heme transmembrane transporter activity"/>
    <property type="evidence" value="ECO:0007669"/>
    <property type="project" value="InterPro"/>
</dbReference>
<evidence type="ECO:0000256" key="4">
    <source>
        <dbReference type="ARBA" id="ARBA00016463"/>
    </source>
</evidence>
<evidence type="ECO:0000256" key="5">
    <source>
        <dbReference type="ARBA" id="ARBA00022692"/>
    </source>
</evidence>
<dbReference type="GO" id="GO:0017004">
    <property type="term" value="P:cytochrome complex assembly"/>
    <property type="evidence" value="ECO:0007669"/>
    <property type="project" value="UniProtKB-KW"/>
</dbReference>
<reference evidence="11 12" key="1">
    <citation type="submission" date="2016-10" db="EMBL/GenBank/DDBJ databases">
        <authorList>
            <person name="de Groot N.N."/>
        </authorList>
    </citation>
    <scope>NUCLEOTIDE SEQUENCE [LARGE SCALE GENOMIC DNA]</scope>
    <source>
        <strain evidence="11 12">CGMCC 1.3430</strain>
    </source>
</reference>
<dbReference type="NCBIfam" id="TIGR01191">
    <property type="entry name" value="ccmC"/>
    <property type="match status" value="1"/>
</dbReference>
<keyword evidence="12" id="KW-1185">Reference proteome</keyword>
<name>A0A1H4BKX5_ALKAM</name>
<gene>
    <name evidence="9" type="primary">ccmC</name>
    <name evidence="11" type="ORF">SAMN04488051_103414</name>
</gene>
<feature type="domain" description="Cytochrome c assembly protein" evidence="10">
    <location>
        <begin position="6"/>
        <end position="184"/>
    </location>
</feature>
<dbReference type="GO" id="GO:0005886">
    <property type="term" value="C:plasma membrane"/>
    <property type="evidence" value="ECO:0007669"/>
    <property type="project" value="UniProtKB-SubCell"/>
</dbReference>
<dbReference type="PANTHER" id="PTHR30071:SF1">
    <property type="entry name" value="CYTOCHROME B_B6 PROTEIN-RELATED"/>
    <property type="match status" value="1"/>
</dbReference>
<evidence type="ECO:0000259" key="10">
    <source>
        <dbReference type="Pfam" id="PF01578"/>
    </source>
</evidence>
<dbReference type="PANTHER" id="PTHR30071">
    <property type="entry name" value="HEME EXPORTER PROTEIN C"/>
    <property type="match status" value="1"/>
</dbReference>
<keyword evidence="5 9" id="KW-0812">Transmembrane</keyword>
<evidence type="ECO:0000313" key="12">
    <source>
        <dbReference type="Proteomes" id="UP000198773"/>
    </source>
</evidence>
<proteinExistence type="inferred from homology"/>
<dbReference type="InterPro" id="IPR003557">
    <property type="entry name" value="Cyt_c_biogenesis_CcmC"/>
</dbReference>
<dbReference type="PRINTS" id="PR01386">
    <property type="entry name" value="CCMCBIOGNSIS"/>
</dbReference>
<comment type="subcellular location">
    <subcellularLocation>
        <location evidence="9">Cell inner membrane</location>
    </subcellularLocation>
    <subcellularLocation>
        <location evidence="2">Membrane</location>
        <topology evidence="2">Multi-pass membrane protein</topology>
    </subcellularLocation>
</comment>
<dbReference type="RefSeq" id="WP_091341787.1">
    <property type="nucleotide sequence ID" value="NZ_FNRM01000003.1"/>
</dbReference>
<feature type="transmembrane region" description="Helical" evidence="9">
    <location>
        <begin position="91"/>
        <end position="109"/>
    </location>
</feature>
<keyword evidence="9" id="KW-0813">Transport</keyword>
<dbReference type="Pfam" id="PF01578">
    <property type="entry name" value="Cytochrom_C_asm"/>
    <property type="match status" value="1"/>
</dbReference>
<comment type="function">
    <text evidence="1 9">Required for the export of heme to the periplasm for the biogenesis of c-type cytochromes.</text>
</comment>
<feature type="transmembrane region" description="Helical" evidence="9">
    <location>
        <begin position="201"/>
        <end position="222"/>
    </location>
</feature>
<evidence type="ECO:0000256" key="8">
    <source>
        <dbReference type="ARBA" id="ARBA00023136"/>
    </source>
</evidence>
<keyword evidence="6 9" id="KW-0201">Cytochrome c-type biogenesis</keyword>
<dbReference type="OrthoDB" id="9778550at2"/>
<evidence type="ECO:0000256" key="6">
    <source>
        <dbReference type="ARBA" id="ARBA00022748"/>
    </source>
</evidence>
<dbReference type="AlphaFoldDB" id="A0A1H4BKX5"/>
<dbReference type="GO" id="GO:0020037">
    <property type="term" value="F:heme binding"/>
    <property type="evidence" value="ECO:0007669"/>
    <property type="project" value="InterPro"/>
</dbReference>
<feature type="transmembrane region" description="Helical" evidence="9">
    <location>
        <begin position="21"/>
        <end position="44"/>
    </location>
</feature>
<keyword evidence="9" id="KW-1003">Cell membrane</keyword>